<gene>
    <name evidence="3" type="ORF">A4X03_0g4455</name>
</gene>
<dbReference type="EMBL" id="LWDD02000604">
    <property type="protein sequence ID" value="KAE8258188.1"/>
    <property type="molecule type" value="Genomic_DNA"/>
</dbReference>
<organism evidence="3 4">
    <name type="scientific">Tilletia caries</name>
    <name type="common">wheat bunt fungus</name>
    <dbReference type="NCBI Taxonomy" id="13290"/>
    <lineage>
        <taxon>Eukaryota</taxon>
        <taxon>Fungi</taxon>
        <taxon>Dikarya</taxon>
        <taxon>Basidiomycota</taxon>
        <taxon>Ustilaginomycotina</taxon>
        <taxon>Exobasidiomycetes</taxon>
        <taxon>Tilletiales</taxon>
        <taxon>Tilletiaceae</taxon>
        <taxon>Tilletia</taxon>
    </lineage>
</organism>
<feature type="signal peptide" evidence="2">
    <location>
        <begin position="1"/>
        <end position="27"/>
    </location>
</feature>
<sequence length="571" mass="60556">MISFIKKQGPKFALLLLASQLLTAVAASPFDLDSRALVSRARGGKYVGSSCQVDSECYSASCATGDDGVTRTCQRQLPGGPCFENSNCDTRQCDLSAGICKASAVNGLCTNYYDCDGWEQGTVTCQNKKCKIQDSKACTQSNQCASGFCNNKICRRRPQAPNSPCFVDGECLSGDCAAITASQCTNPDGSFAYCPGTTDQHCTRYALGHSCANNGECQEGFCRSGKCVASKDGDACSEQYQCTGPSVCGNGKCYTPSNATLHPNDVCDIGSQCLSGRCVTDQLQKDSYGVNTVTLKNQYPARCDYLANGQTSCRSFTDCSTGLCQSGTCNLGKDGDRCQVNYQCENLCSSDGVCYTPAKSNAQGQGEPCKTDDQCLSRSCLFKYDSVTRPRLGSDFPIGVSDTSCGGSVIGQGCRVDGDCSQGSCSNGTCSLLSVGASCEGNTQCDTGMSPSRASETSTPPEDPENDPGNILRRLAETPEAMASIMKLMTVIKEEGGIDIGQAVREDGSVDPNAMGKRPSMFEMARMMMNGKIRDAVKEVHAELMKAGIELTPERVSAILQADELIRGLKK</sequence>
<keyword evidence="2" id="KW-0732">Signal</keyword>
<feature type="chain" id="PRO_5035798450" description="Dickkopf N-terminal cysteine-rich domain-containing protein" evidence="2">
    <location>
        <begin position="28"/>
        <end position="571"/>
    </location>
</feature>
<evidence type="ECO:0000256" key="2">
    <source>
        <dbReference type="SAM" id="SignalP"/>
    </source>
</evidence>
<dbReference type="AlphaFoldDB" id="A0A8T8TCJ4"/>
<name>A0A8T8TCJ4_9BASI</name>
<evidence type="ECO:0000313" key="4">
    <source>
        <dbReference type="Proteomes" id="UP000077671"/>
    </source>
</evidence>
<evidence type="ECO:0000313" key="3">
    <source>
        <dbReference type="EMBL" id="KAE8258188.1"/>
    </source>
</evidence>
<dbReference type="Proteomes" id="UP000077671">
    <property type="component" value="Unassembled WGS sequence"/>
</dbReference>
<evidence type="ECO:0008006" key="5">
    <source>
        <dbReference type="Google" id="ProtNLM"/>
    </source>
</evidence>
<evidence type="ECO:0000256" key="1">
    <source>
        <dbReference type="SAM" id="MobiDB-lite"/>
    </source>
</evidence>
<reference evidence="3" key="1">
    <citation type="submission" date="2016-04" db="EMBL/GenBank/DDBJ databases">
        <authorList>
            <person name="Nguyen H.D."/>
            <person name="Kesanakurti P."/>
            <person name="Cullis J."/>
            <person name="Levesque C.A."/>
            <person name="Hambleton S."/>
        </authorList>
    </citation>
    <scope>NUCLEOTIDE SEQUENCE</scope>
    <source>
        <strain evidence="3">DAOMC 238032</strain>
    </source>
</reference>
<feature type="compositionally biased region" description="Polar residues" evidence="1">
    <location>
        <begin position="446"/>
        <end position="460"/>
    </location>
</feature>
<accession>A0A8T8TCJ4</accession>
<comment type="caution">
    <text evidence="3">The sequence shown here is derived from an EMBL/GenBank/DDBJ whole genome shotgun (WGS) entry which is preliminary data.</text>
</comment>
<reference evidence="3" key="2">
    <citation type="journal article" date="2019" name="IMA Fungus">
        <title>Genome sequencing and comparison of five Tilletia species to identify candidate genes for the detection of regulated species infecting wheat.</title>
        <authorList>
            <person name="Nguyen H.D.T."/>
            <person name="Sultana T."/>
            <person name="Kesanakurti P."/>
            <person name="Hambleton S."/>
        </authorList>
    </citation>
    <scope>NUCLEOTIDE SEQUENCE</scope>
    <source>
        <strain evidence="3">DAOMC 238032</strain>
    </source>
</reference>
<protein>
    <recommendedName>
        <fullName evidence="5">Dickkopf N-terminal cysteine-rich domain-containing protein</fullName>
    </recommendedName>
</protein>
<feature type="region of interest" description="Disordered" evidence="1">
    <location>
        <begin position="446"/>
        <end position="469"/>
    </location>
</feature>
<proteinExistence type="predicted"/>